<evidence type="ECO:0000256" key="10">
    <source>
        <dbReference type="ARBA" id="ARBA00023065"/>
    </source>
</evidence>
<evidence type="ECO:0000256" key="11">
    <source>
        <dbReference type="ARBA" id="ARBA00023136"/>
    </source>
</evidence>
<dbReference type="AlphaFoldDB" id="A0A915JDL7"/>
<keyword evidence="8" id="KW-0851">Voltage-gated channel</keyword>
<evidence type="ECO:0000313" key="15">
    <source>
        <dbReference type="Proteomes" id="UP000887565"/>
    </source>
</evidence>
<keyword evidence="5" id="KW-0812">Transmembrane</keyword>
<evidence type="ECO:0000256" key="1">
    <source>
        <dbReference type="ARBA" id="ARBA00004479"/>
    </source>
</evidence>
<evidence type="ECO:0000256" key="2">
    <source>
        <dbReference type="ARBA" id="ARBA00022448"/>
    </source>
</evidence>
<evidence type="ECO:0000259" key="14">
    <source>
        <dbReference type="PROSITE" id="PS50234"/>
    </source>
</evidence>
<evidence type="ECO:0000256" key="13">
    <source>
        <dbReference type="ARBA" id="ARBA00023303"/>
    </source>
</evidence>
<dbReference type="InterPro" id="IPR036465">
    <property type="entry name" value="vWFA_dom_sf"/>
</dbReference>
<keyword evidence="2" id="KW-0813">Transport</keyword>
<dbReference type="Pfam" id="PF08399">
    <property type="entry name" value="VWA_N"/>
    <property type="match status" value="1"/>
</dbReference>
<evidence type="ECO:0000256" key="8">
    <source>
        <dbReference type="ARBA" id="ARBA00022882"/>
    </source>
</evidence>
<dbReference type="WBParaSite" id="nRc.2.0.1.t24575-RA">
    <property type="protein sequence ID" value="nRc.2.0.1.t24575-RA"/>
    <property type="gene ID" value="nRc.2.0.1.g24575"/>
</dbReference>
<dbReference type="GO" id="GO:0005891">
    <property type="term" value="C:voltage-gated calcium channel complex"/>
    <property type="evidence" value="ECO:0007669"/>
    <property type="project" value="TreeGrafter"/>
</dbReference>
<feature type="domain" description="VWFA" evidence="14">
    <location>
        <begin position="193"/>
        <end position="377"/>
    </location>
</feature>
<protein>
    <submittedName>
        <fullName evidence="16">VWFA domain-containing protein</fullName>
    </submittedName>
</protein>
<evidence type="ECO:0000256" key="6">
    <source>
        <dbReference type="ARBA" id="ARBA00022729"/>
    </source>
</evidence>
<dbReference type="GO" id="GO:0005245">
    <property type="term" value="F:voltage-gated calcium channel activity"/>
    <property type="evidence" value="ECO:0007669"/>
    <property type="project" value="TreeGrafter"/>
</dbReference>
<name>A0A915JDL7_ROMCU</name>
<evidence type="ECO:0000256" key="5">
    <source>
        <dbReference type="ARBA" id="ARBA00022692"/>
    </source>
</evidence>
<keyword evidence="11" id="KW-0472">Membrane</keyword>
<sequence length="620" mass="70144">MDLSTKSIETWALKLGQEFIRLANSVMKPELLLKAYKDEGAKVQHYKPEETLDIMAKERLSTYLTERKLVAQKLKQSLENGNSVYKKIELKSNKEWKCYQGTVAEKLQCLAKHTNFTRQYDFVDARTDKDAGESAPDYVINDSANPNFYNLLVDTAKSAVHVPVPVYKYDPFLLEEIYWSGSMFIDGATAAKNILILLDISGSMTGQRYEIAKHTISVIFNTLSENDFFNVIKYNQAPSFLLPCFSNTLVQATLKHKKLVLDELMNEEMRPEGHADLDKVWEMAAKALKDVDSKSKFGCNTAIMLITDASVEFSPGSFKDMFKTKNLRFFSFVVGGDVKESDVKAVQKLACDNYGSMIRIHNLADAQQKVQNYIDVMSKTVAQADQNRTIWTGVYSDDHMSQKLVSTVAFAVVTNSVFRGVVGVTAPIIGLQQMAAVYMVLPLYVIKLGVNAYSFLVDNNGYKENGTMTPIPVDYNKPLRRALADGNSSEFLEEFAMDVLVALTDDEKIKRVYKQENIYYFRGLQNTSMTKAVVSTFLATQSGLTRYEELNTDNEINNGKHRCYLLDEHGYVVYASMITDFMDMVSPLMLQFHELIDMTLQGSFMFSPNRGCQQLDWANI</sequence>
<keyword evidence="12" id="KW-0325">Glycoprotein</keyword>
<dbReference type="InterPro" id="IPR002035">
    <property type="entry name" value="VWF_A"/>
</dbReference>
<dbReference type="Proteomes" id="UP000887565">
    <property type="component" value="Unplaced"/>
</dbReference>
<dbReference type="PANTHER" id="PTHR10166">
    <property type="entry name" value="VOLTAGE-DEPENDENT CALCIUM CHANNEL SUBUNIT ALPHA-2/DELTA-RELATED"/>
    <property type="match status" value="1"/>
</dbReference>
<keyword evidence="3" id="KW-0109">Calcium transport</keyword>
<dbReference type="SMART" id="SM00327">
    <property type="entry name" value="VWA"/>
    <property type="match status" value="1"/>
</dbReference>
<dbReference type="InterPro" id="IPR013608">
    <property type="entry name" value="VWA_N"/>
</dbReference>
<keyword evidence="15" id="KW-1185">Reference proteome</keyword>
<evidence type="ECO:0000313" key="16">
    <source>
        <dbReference type="WBParaSite" id="nRc.2.0.1.t24575-RA"/>
    </source>
</evidence>
<dbReference type="SUPFAM" id="SSF53300">
    <property type="entry name" value="vWA-like"/>
    <property type="match status" value="1"/>
</dbReference>
<organism evidence="15 16">
    <name type="scientific">Romanomermis culicivorax</name>
    <name type="common">Nematode worm</name>
    <dbReference type="NCBI Taxonomy" id="13658"/>
    <lineage>
        <taxon>Eukaryota</taxon>
        <taxon>Metazoa</taxon>
        <taxon>Ecdysozoa</taxon>
        <taxon>Nematoda</taxon>
        <taxon>Enoplea</taxon>
        <taxon>Dorylaimia</taxon>
        <taxon>Mermithida</taxon>
        <taxon>Mermithoidea</taxon>
        <taxon>Mermithidae</taxon>
        <taxon>Romanomermis</taxon>
    </lineage>
</organism>
<keyword evidence="13" id="KW-0407">Ion channel</keyword>
<accession>A0A915JDL7</accession>
<evidence type="ECO:0000256" key="9">
    <source>
        <dbReference type="ARBA" id="ARBA00022989"/>
    </source>
</evidence>
<keyword evidence="7" id="KW-0106">Calcium</keyword>
<proteinExistence type="predicted"/>
<keyword evidence="6" id="KW-0732">Signal</keyword>
<dbReference type="Pfam" id="PF00092">
    <property type="entry name" value="VWA"/>
    <property type="match status" value="1"/>
</dbReference>
<evidence type="ECO:0000256" key="4">
    <source>
        <dbReference type="ARBA" id="ARBA00022673"/>
    </source>
</evidence>
<dbReference type="PANTHER" id="PTHR10166:SF37">
    <property type="entry name" value="STOLID, ISOFORM H"/>
    <property type="match status" value="1"/>
</dbReference>
<keyword evidence="4" id="KW-0107">Calcium channel</keyword>
<dbReference type="PROSITE" id="PS50234">
    <property type="entry name" value="VWFA"/>
    <property type="match status" value="1"/>
</dbReference>
<reference evidence="16" key="1">
    <citation type="submission" date="2022-11" db="UniProtKB">
        <authorList>
            <consortium name="WormBaseParasite"/>
        </authorList>
    </citation>
    <scope>IDENTIFICATION</scope>
</reference>
<comment type="subcellular location">
    <subcellularLocation>
        <location evidence="1">Membrane</location>
        <topology evidence="1">Single-pass type I membrane protein</topology>
    </subcellularLocation>
</comment>
<dbReference type="Gene3D" id="3.40.50.410">
    <property type="entry name" value="von Willebrand factor, type A domain"/>
    <property type="match status" value="1"/>
</dbReference>
<evidence type="ECO:0000256" key="7">
    <source>
        <dbReference type="ARBA" id="ARBA00022837"/>
    </source>
</evidence>
<evidence type="ECO:0000256" key="12">
    <source>
        <dbReference type="ARBA" id="ARBA00023180"/>
    </source>
</evidence>
<keyword evidence="9" id="KW-1133">Transmembrane helix</keyword>
<evidence type="ECO:0000256" key="3">
    <source>
        <dbReference type="ARBA" id="ARBA00022568"/>
    </source>
</evidence>
<dbReference type="InterPro" id="IPR051173">
    <property type="entry name" value="Ca_channel_alpha-2/delta"/>
</dbReference>
<keyword evidence="10" id="KW-0406">Ion transport</keyword>